<protein>
    <submittedName>
        <fullName evidence="3">Uncharacterized protein</fullName>
    </submittedName>
</protein>
<dbReference type="Pfam" id="PF12520">
    <property type="entry name" value="DUF3723"/>
    <property type="match status" value="1"/>
</dbReference>
<feature type="compositionally biased region" description="Pro residues" evidence="1">
    <location>
        <begin position="369"/>
        <end position="379"/>
    </location>
</feature>
<dbReference type="Proteomes" id="UP000002497">
    <property type="component" value="Unassembled WGS sequence"/>
</dbReference>
<dbReference type="VEuPathDB" id="FungiDB:D8B26_005396"/>
<feature type="chain" id="PRO_5003237269" evidence="2">
    <location>
        <begin position="23"/>
        <end position="523"/>
    </location>
</feature>
<sequence>MAGWPESLIGFCLSLVFGLVLSLGHSTGGCTQNVTSWSSIFGDQEELFPLLDHNTVFHLETLAPRHATRDAGKIRELMQGGRIFSMVRHDEDRRVILEQLLATDGRILSFKTFLQDTLYLEPCAKALRRLLPSKPPGSLREAFFGSYTGVNQVPGEIRVQTRESGMVVYHGTQATSRMLGYAQLVLAVMRDFPLMTHVAPRQASGKGKPIIEGCSEEYWYQLATLAFELGFDTTEIRNLRSGNPLENLARAFIRRSRPPELYEINQHLLDNLASHFAEQFPVIAQPRYRAGPPVFTTDSEAIEKTARWNRPLDTHYLKDREYMYLDVMYNYHPITASCLTSLAFQRDIFVSFFGALPLYPVGGGVEGQDPPPPSVPPSPQLQDYSPVRVDSNPGSSIYSDRETEPHLFQPLDGDMSPSSIARMLVENGSLALYDWKEHQIARFTDGDRERFYRTVSLLADKGYCFLRLNNEGRVAVYLLRDLWDTSQGEKAILAGPKEDLANFVGRAAEILNNFTKYVLRESS</sequence>
<evidence type="ECO:0000313" key="4">
    <source>
        <dbReference type="Proteomes" id="UP000002497"/>
    </source>
</evidence>
<dbReference type="OrthoDB" id="4227485at2759"/>
<name>E9D544_COCPS</name>
<dbReference type="EMBL" id="GL636492">
    <property type="protein sequence ID" value="EFW18626.1"/>
    <property type="molecule type" value="Genomic_DNA"/>
</dbReference>
<accession>E9D544</accession>
<evidence type="ECO:0000256" key="1">
    <source>
        <dbReference type="SAM" id="MobiDB-lite"/>
    </source>
</evidence>
<proteinExistence type="predicted"/>
<feature type="region of interest" description="Disordered" evidence="1">
    <location>
        <begin position="364"/>
        <end position="387"/>
    </location>
</feature>
<organism evidence="4">
    <name type="scientific">Coccidioides posadasii (strain RMSCC 757 / Silveira)</name>
    <name type="common">Valley fever fungus</name>
    <dbReference type="NCBI Taxonomy" id="443226"/>
    <lineage>
        <taxon>Eukaryota</taxon>
        <taxon>Fungi</taxon>
        <taxon>Dikarya</taxon>
        <taxon>Ascomycota</taxon>
        <taxon>Pezizomycotina</taxon>
        <taxon>Eurotiomycetes</taxon>
        <taxon>Eurotiomycetidae</taxon>
        <taxon>Onygenales</taxon>
        <taxon>Onygenaceae</taxon>
        <taxon>Coccidioides</taxon>
    </lineage>
</organism>
<dbReference type="VEuPathDB" id="FungiDB:CPSG_05312"/>
<dbReference type="AlphaFoldDB" id="E9D544"/>
<dbReference type="InterPro" id="IPR022198">
    <property type="entry name" value="DUF3723"/>
</dbReference>
<feature type="signal peptide" evidence="2">
    <location>
        <begin position="1"/>
        <end position="22"/>
    </location>
</feature>
<reference evidence="4" key="2">
    <citation type="submission" date="2010-03" db="EMBL/GenBank/DDBJ databases">
        <title>The genome sequence of Coccidioides posadasii strain Silveira.</title>
        <authorList>
            <consortium name="The Broad Institute Genome Sequencing Center for Infectious Disease"/>
            <person name="Neafsey D."/>
            <person name="Orbach M."/>
            <person name="Henn M.R."/>
            <person name="Cole G.T."/>
            <person name="Galgiani J."/>
            <person name="Gardner M.J."/>
            <person name="Kirkland T.N."/>
            <person name="Taylor J.W."/>
            <person name="Young S.K."/>
            <person name="Zeng Q."/>
            <person name="Koehrsen M."/>
            <person name="Alvarado L."/>
            <person name="Berlin A."/>
            <person name="Borenstein D."/>
            <person name="Chapman S.B."/>
            <person name="Chen Z."/>
            <person name="Engels R."/>
            <person name="Freedman E."/>
            <person name="Gellesch M."/>
            <person name="Goldberg J."/>
            <person name="Griggs A."/>
            <person name="Gujja S."/>
            <person name="Heilman E."/>
            <person name="Heiman D."/>
            <person name="Howarth C."/>
            <person name="Jen D."/>
            <person name="Larson L."/>
            <person name="Mehta T."/>
            <person name="Neiman D."/>
            <person name="Park D."/>
            <person name="Pearson M."/>
            <person name="Richards J."/>
            <person name="Roberts A."/>
            <person name="Saif S."/>
            <person name="Shea T."/>
            <person name="Shenoy N."/>
            <person name="Sisk P."/>
            <person name="Stolte C."/>
            <person name="Sykes S."/>
            <person name="Walk T."/>
            <person name="White J."/>
            <person name="Yandava C."/>
            <person name="Haas B."/>
            <person name="Nusbaum C."/>
            <person name="Birren B."/>
        </authorList>
    </citation>
    <scope>NUCLEOTIDE SEQUENCE [LARGE SCALE GENOMIC DNA]</scope>
    <source>
        <strain evidence="4">RMSCC 757 / Silveira</strain>
    </source>
</reference>
<evidence type="ECO:0000313" key="3">
    <source>
        <dbReference type="EMBL" id="EFW18626.1"/>
    </source>
</evidence>
<keyword evidence="4" id="KW-1185">Reference proteome</keyword>
<evidence type="ECO:0000256" key="2">
    <source>
        <dbReference type="SAM" id="SignalP"/>
    </source>
</evidence>
<reference evidence="4" key="1">
    <citation type="journal article" date="2010" name="Genome Res.">
        <title>Population genomic sequencing of Coccidioides fungi reveals recent hybridization and transposon control.</title>
        <authorList>
            <person name="Neafsey D.E."/>
            <person name="Barker B.M."/>
            <person name="Sharpton T.J."/>
            <person name="Stajich J.E."/>
            <person name="Park D.J."/>
            <person name="Whiston E."/>
            <person name="Hung C.-Y."/>
            <person name="McMahan C."/>
            <person name="White J."/>
            <person name="Sykes S."/>
            <person name="Heiman D."/>
            <person name="Young S."/>
            <person name="Zeng Q."/>
            <person name="Abouelleil A."/>
            <person name="Aftuck L."/>
            <person name="Bessette D."/>
            <person name="Brown A."/>
            <person name="FitzGerald M."/>
            <person name="Lui A."/>
            <person name="Macdonald J.P."/>
            <person name="Priest M."/>
            <person name="Orbach M.J."/>
            <person name="Galgiani J.N."/>
            <person name="Kirkland T.N."/>
            <person name="Cole G.T."/>
            <person name="Birren B.W."/>
            <person name="Henn M.R."/>
            <person name="Taylor J.W."/>
            <person name="Rounsley S.D."/>
        </authorList>
    </citation>
    <scope>NUCLEOTIDE SEQUENCE [LARGE SCALE GENOMIC DNA]</scope>
    <source>
        <strain evidence="4">RMSCC 757 / Silveira</strain>
    </source>
</reference>
<gene>
    <name evidence="3" type="ORF">CPSG_05312</name>
</gene>
<keyword evidence="2" id="KW-0732">Signal</keyword>
<dbReference type="HOGENOM" id="CLU_520740_0_0_1"/>